<evidence type="ECO:0000313" key="6">
    <source>
        <dbReference type="EMBL" id="WOO81870.1"/>
    </source>
</evidence>
<feature type="transmembrane region" description="Helical" evidence="5">
    <location>
        <begin position="29"/>
        <end position="49"/>
    </location>
</feature>
<evidence type="ECO:0000256" key="3">
    <source>
        <dbReference type="ARBA" id="ARBA00022989"/>
    </source>
</evidence>
<evidence type="ECO:0000256" key="1">
    <source>
        <dbReference type="ARBA" id="ARBA00004370"/>
    </source>
</evidence>
<keyword evidence="4 5" id="KW-0472">Membrane</keyword>
<dbReference type="AlphaFoldDB" id="A0AAF1BL78"/>
<sequence length="263" mass="28258">MSQLHDDPQSLGGMLSDPEFAAMLREPAAYYPLAVILPLTVGLMAPFVAEAVRDRAEWRPVGRFDEKPAPKPNVFRRIRATYAAGGLREVYAGTAYFAAGVILVLATSAGAFLTLPLAFLPPILALAGVAAIPLSVGHMRVIVRGREVKWWETYTLPGVFAATLLTMASVVGLYAAEILLIIRVDEEAYLPAAGYGALLILSALPLYALGMASTRLSVDAEATGRPAQLPPYKGLVDCMRRIIAEEGGARLGVLGRLWAWLQK</sequence>
<feature type="transmembrane region" description="Helical" evidence="5">
    <location>
        <begin position="123"/>
        <end position="143"/>
    </location>
</feature>
<keyword evidence="3 5" id="KW-1133">Transmembrane helix</keyword>
<organism evidence="6 7">
    <name type="scientific">Vanrija pseudolonga</name>
    <dbReference type="NCBI Taxonomy" id="143232"/>
    <lineage>
        <taxon>Eukaryota</taxon>
        <taxon>Fungi</taxon>
        <taxon>Dikarya</taxon>
        <taxon>Basidiomycota</taxon>
        <taxon>Agaricomycotina</taxon>
        <taxon>Tremellomycetes</taxon>
        <taxon>Trichosporonales</taxon>
        <taxon>Trichosporonaceae</taxon>
        <taxon>Vanrija</taxon>
    </lineage>
</organism>
<keyword evidence="2 5" id="KW-0812">Transmembrane</keyword>
<evidence type="ECO:0000256" key="5">
    <source>
        <dbReference type="SAM" id="Phobius"/>
    </source>
</evidence>
<dbReference type="RefSeq" id="XP_062627902.1">
    <property type="nucleotide sequence ID" value="XM_062771918.1"/>
</dbReference>
<dbReference type="GeneID" id="87808615"/>
<keyword evidence="7" id="KW-1185">Reference proteome</keyword>
<feature type="transmembrane region" description="Helical" evidence="5">
    <location>
        <begin position="95"/>
        <end position="117"/>
    </location>
</feature>
<dbReference type="Proteomes" id="UP000827549">
    <property type="component" value="Chromosome 4"/>
</dbReference>
<reference evidence="6" key="1">
    <citation type="submission" date="2023-10" db="EMBL/GenBank/DDBJ databases">
        <authorList>
            <person name="Noh H."/>
        </authorList>
    </citation>
    <scope>NUCLEOTIDE SEQUENCE</scope>
    <source>
        <strain evidence="6">DUCC4014</strain>
    </source>
</reference>
<accession>A0AAF1BL78</accession>
<feature type="transmembrane region" description="Helical" evidence="5">
    <location>
        <begin position="155"/>
        <end position="182"/>
    </location>
</feature>
<dbReference type="GO" id="GO:0016020">
    <property type="term" value="C:membrane"/>
    <property type="evidence" value="ECO:0007669"/>
    <property type="project" value="UniProtKB-SubCell"/>
</dbReference>
<feature type="transmembrane region" description="Helical" evidence="5">
    <location>
        <begin position="188"/>
        <end position="209"/>
    </location>
</feature>
<dbReference type="InterPro" id="IPR023395">
    <property type="entry name" value="MCP_dom_sf"/>
</dbReference>
<evidence type="ECO:0000256" key="4">
    <source>
        <dbReference type="ARBA" id="ARBA00023136"/>
    </source>
</evidence>
<protein>
    <submittedName>
        <fullName evidence="6">Uncharacterized protein</fullName>
    </submittedName>
</protein>
<evidence type="ECO:0000256" key="2">
    <source>
        <dbReference type="ARBA" id="ARBA00022692"/>
    </source>
</evidence>
<dbReference type="EMBL" id="CP086717">
    <property type="protein sequence ID" value="WOO81870.1"/>
    <property type="molecule type" value="Genomic_DNA"/>
</dbReference>
<name>A0AAF1BL78_9TREE</name>
<dbReference type="SUPFAM" id="SSF103506">
    <property type="entry name" value="Mitochondrial carrier"/>
    <property type="match status" value="1"/>
</dbReference>
<gene>
    <name evidence="6" type="ORF">LOC62_04G005386</name>
</gene>
<comment type="subcellular location">
    <subcellularLocation>
        <location evidence="1">Membrane</location>
    </subcellularLocation>
</comment>
<evidence type="ECO:0000313" key="7">
    <source>
        <dbReference type="Proteomes" id="UP000827549"/>
    </source>
</evidence>
<proteinExistence type="predicted"/>